<sequence length="520" mass="58429">MKIGDFCWVRMKGYPIWPSRIVQHPDLEQQKKNVTKGRQYVYFFGTNNYSWISNERIYPSSDDLINQAKEKKVNSLHKAVEEFISEVKMEQYYERGIVKKCQVVVERMNPETLEKDDIPPKKIQKTIAPVTENVPTDTVLPSTSSEILSFTLDQPPSLRKEVEDELPLSEKSPSVSDNLRTESASIDIKSPVTSSETLSFSPDQSSSLRKEVDELPLSEKSLSVSDNPGTGSASIDINSPVKSSETLSFSPDQSSSLRKEVEDELPLSEKSPSGTESASIDIDSVPSSKKFGFLCEGELGVAFLEYMRKQGHSTESVVDTGSSAAEFFAAHDIIVCCVDKESDVESIFKGEKGIFKSLDVNGGTGKSVVMICNLQLSMSEEIFQAFHKSGGKYLEVRFYGSLFPGNKDYFLLVTGDELVFQECAILFSDKVKYVGSDVSSELEFIVFVEIFFKSFKESHPGFQSLSPEPNELKYREVLILMIEHSYSFCVYRHVNEECNKGMVKYIIRSRHAKIQPRIAE</sequence>
<dbReference type="InterPro" id="IPR000313">
    <property type="entry name" value="PWWP_dom"/>
</dbReference>
<evidence type="ECO:0000313" key="3">
    <source>
        <dbReference type="EMBL" id="GFY59950.1"/>
    </source>
</evidence>
<gene>
    <name evidence="3" type="ORF">TNIN_230901</name>
</gene>
<name>A0A8X6XWM2_9ARAC</name>
<dbReference type="Pfam" id="PF00855">
    <property type="entry name" value="PWWP"/>
    <property type="match status" value="1"/>
</dbReference>
<dbReference type="Proteomes" id="UP000886998">
    <property type="component" value="Unassembled WGS sequence"/>
</dbReference>
<feature type="compositionally biased region" description="Polar residues" evidence="1">
    <location>
        <begin position="191"/>
        <end position="207"/>
    </location>
</feature>
<dbReference type="Gene3D" id="2.30.30.140">
    <property type="match status" value="1"/>
</dbReference>
<feature type="compositionally biased region" description="Polar residues" evidence="1">
    <location>
        <begin position="171"/>
        <end position="184"/>
    </location>
</feature>
<proteinExistence type="predicted"/>
<dbReference type="Pfam" id="PF03446">
    <property type="entry name" value="NAD_binding_2"/>
    <property type="match status" value="1"/>
</dbReference>
<dbReference type="InterPro" id="IPR006115">
    <property type="entry name" value="6PGDH_NADP-bd"/>
</dbReference>
<evidence type="ECO:0000313" key="4">
    <source>
        <dbReference type="Proteomes" id="UP000886998"/>
    </source>
</evidence>
<dbReference type="GO" id="GO:0050661">
    <property type="term" value="F:NADP binding"/>
    <property type="evidence" value="ECO:0007669"/>
    <property type="project" value="InterPro"/>
</dbReference>
<dbReference type="Gene3D" id="3.40.50.720">
    <property type="entry name" value="NAD(P)-binding Rossmann-like Domain"/>
    <property type="match status" value="1"/>
</dbReference>
<dbReference type="SUPFAM" id="SSF63748">
    <property type="entry name" value="Tudor/PWWP/MBT"/>
    <property type="match status" value="1"/>
</dbReference>
<reference evidence="3" key="1">
    <citation type="submission" date="2020-08" db="EMBL/GenBank/DDBJ databases">
        <title>Multicomponent nature underlies the extraordinary mechanical properties of spider dragline silk.</title>
        <authorList>
            <person name="Kono N."/>
            <person name="Nakamura H."/>
            <person name="Mori M."/>
            <person name="Yoshida Y."/>
            <person name="Ohtoshi R."/>
            <person name="Malay A.D."/>
            <person name="Moran D.A.P."/>
            <person name="Tomita M."/>
            <person name="Numata K."/>
            <person name="Arakawa K."/>
        </authorList>
    </citation>
    <scope>NUCLEOTIDE SEQUENCE</scope>
</reference>
<accession>A0A8X6XWM2</accession>
<comment type="caution">
    <text evidence="3">The sequence shown here is derived from an EMBL/GenBank/DDBJ whole genome shotgun (WGS) entry which is preliminary data.</text>
</comment>
<evidence type="ECO:0000256" key="1">
    <source>
        <dbReference type="SAM" id="MobiDB-lite"/>
    </source>
</evidence>
<protein>
    <recommendedName>
        <fullName evidence="2">PWWP domain-containing protein</fullName>
    </recommendedName>
</protein>
<feature type="compositionally biased region" description="Polar residues" evidence="1">
    <location>
        <begin position="220"/>
        <end position="256"/>
    </location>
</feature>
<keyword evidence="4" id="KW-1185">Reference proteome</keyword>
<dbReference type="EMBL" id="BMAV01012900">
    <property type="protein sequence ID" value="GFY59950.1"/>
    <property type="molecule type" value="Genomic_DNA"/>
</dbReference>
<feature type="domain" description="PWWP" evidence="2">
    <location>
        <begin position="3"/>
        <end position="63"/>
    </location>
</feature>
<dbReference type="AlphaFoldDB" id="A0A8X6XWM2"/>
<dbReference type="SMART" id="SM00293">
    <property type="entry name" value="PWWP"/>
    <property type="match status" value="1"/>
</dbReference>
<feature type="region of interest" description="Disordered" evidence="1">
    <location>
        <begin position="150"/>
        <end position="281"/>
    </location>
</feature>
<evidence type="ECO:0000259" key="2">
    <source>
        <dbReference type="PROSITE" id="PS50812"/>
    </source>
</evidence>
<dbReference type="OrthoDB" id="6727154at2759"/>
<organism evidence="3 4">
    <name type="scientific">Trichonephila inaurata madagascariensis</name>
    <dbReference type="NCBI Taxonomy" id="2747483"/>
    <lineage>
        <taxon>Eukaryota</taxon>
        <taxon>Metazoa</taxon>
        <taxon>Ecdysozoa</taxon>
        <taxon>Arthropoda</taxon>
        <taxon>Chelicerata</taxon>
        <taxon>Arachnida</taxon>
        <taxon>Araneae</taxon>
        <taxon>Araneomorphae</taxon>
        <taxon>Entelegynae</taxon>
        <taxon>Araneoidea</taxon>
        <taxon>Nephilidae</taxon>
        <taxon>Trichonephila</taxon>
        <taxon>Trichonephila inaurata</taxon>
    </lineage>
</organism>
<dbReference type="PROSITE" id="PS50812">
    <property type="entry name" value="PWWP"/>
    <property type="match status" value="1"/>
</dbReference>